<dbReference type="Proteomes" id="UP000683310">
    <property type="component" value="Chromosome"/>
</dbReference>
<accession>A0ABX8CLP0</accession>
<evidence type="ECO:0000256" key="1">
    <source>
        <dbReference type="SAM" id="Phobius"/>
    </source>
</evidence>
<keyword evidence="1" id="KW-0472">Membrane</keyword>
<name>A0ABX8CLP0_9NOCA</name>
<keyword evidence="1" id="KW-1133">Transmembrane helix</keyword>
<sequence>MKAAMFGCGRYDVGADSLVEEFRPGGRCVISLSAGRGLDMRVTAGIFGLLIAVVGAVMMCLGYMTQHDLRDSSAQHRNDLGWSCQANRDNPKMQDCSWGWWDGQNFTRGEDTLPTRERAGELTGDVVLIGAALFVGGLVLTGGALAGGGRTVPAMSATAAPQQVHPATAQWPGAH</sequence>
<organism evidence="2 3">
    <name type="scientific">Nocardia tengchongensis</name>
    <dbReference type="NCBI Taxonomy" id="2055889"/>
    <lineage>
        <taxon>Bacteria</taxon>
        <taxon>Bacillati</taxon>
        <taxon>Actinomycetota</taxon>
        <taxon>Actinomycetes</taxon>
        <taxon>Mycobacteriales</taxon>
        <taxon>Nocardiaceae</taxon>
        <taxon>Nocardia</taxon>
    </lineage>
</organism>
<keyword evidence="1" id="KW-0812">Transmembrane</keyword>
<evidence type="ECO:0000313" key="3">
    <source>
        <dbReference type="Proteomes" id="UP000683310"/>
    </source>
</evidence>
<proteinExistence type="predicted"/>
<dbReference type="EMBL" id="CP074371">
    <property type="protein sequence ID" value="QVI20868.1"/>
    <property type="molecule type" value="Genomic_DNA"/>
</dbReference>
<feature type="transmembrane region" description="Helical" evidence="1">
    <location>
        <begin position="42"/>
        <end position="64"/>
    </location>
</feature>
<reference evidence="2 3" key="1">
    <citation type="submission" date="2021-04" db="EMBL/GenBank/DDBJ databases">
        <title>Nocardia tengchongensis.</title>
        <authorList>
            <person name="Zhuang k."/>
            <person name="Ran Y."/>
            <person name="Li W."/>
        </authorList>
    </citation>
    <scope>NUCLEOTIDE SEQUENCE [LARGE SCALE GENOMIC DNA]</scope>
    <source>
        <strain evidence="2 3">CFH S0057</strain>
    </source>
</reference>
<evidence type="ECO:0000313" key="2">
    <source>
        <dbReference type="EMBL" id="QVI20868.1"/>
    </source>
</evidence>
<gene>
    <name evidence="2" type="ORF">KHQ06_33100</name>
</gene>
<keyword evidence="3" id="KW-1185">Reference proteome</keyword>
<protein>
    <submittedName>
        <fullName evidence="2">Uncharacterized protein</fullName>
    </submittedName>
</protein>
<feature type="transmembrane region" description="Helical" evidence="1">
    <location>
        <begin position="126"/>
        <end position="146"/>
    </location>
</feature>